<evidence type="ECO:0000313" key="2">
    <source>
        <dbReference type="Proteomes" id="UP001054945"/>
    </source>
</evidence>
<keyword evidence="2" id="KW-1185">Reference proteome</keyword>
<comment type="caution">
    <text evidence="1">The sequence shown here is derived from an EMBL/GenBank/DDBJ whole genome shotgun (WGS) entry which is preliminary data.</text>
</comment>
<accession>A0AAV4YC28</accession>
<name>A0AAV4YC28_CAEEX</name>
<reference evidence="1 2" key="1">
    <citation type="submission" date="2021-06" db="EMBL/GenBank/DDBJ databases">
        <title>Caerostris extrusa draft genome.</title>
        <authorList>
            <person name="Kono N."/>
            <person name="Arakawa K."/>
        </authorList>
    </citation>
    <scope>NUCLEOTIDE SEQUENCE [LARGE SCALE GENOMIC DNA]</scope>
</reference>
<gene>
    <name evidence="1" type="ORF">CEXT_390551</name>
</gene>
<dbReference type="AlphaFoldDB" id="A0AAV4YC28"/>
<sequence length="95" mass="10862">MTKSHSKLLLASLLDGDQSRMKGNWMKENDSRVRYRITKRPFDPNLGSSLTLLHYRSISRNYRHIAVGTTFGGISLICKLDLHILFAVIRDEDGN</sequence>
<dbReference type="Proteomes" id="UP001054945">
    <property type="component" value="Unassembled WGS sequence"/>
</dbReference>
<organism evidence="1 2">
    <name type="scientific">Caerostris extrusa</name>
    <name type="common">Bark spider</name>
    <name type="synonym">Caerostris bankana</name>
    <dbReference type="NCBI Taxonomy" id="172846"/>
    <lineage>
        <taxon>Eukaryota</taxon>
        <taxon>Metazoa</taxon>
        <taxon>Ecdysozoa</taxon>
        <taxon>Arthropoda</taxon>
        <taxon>Chelicerata</taxon>
        <taxon>Arachnida</taxon>
        <taxon>Araneae</taxon>
        <taxon>Araneomorphae</taxon>
        <taxon>Entelegynae</taxon>
        <taxon>Araneoidea</taxon>
        <taxon>Araneidae</taxon>
        <taxon>Caerostris</taxon>
    </lineage>
</organism>
<proteinExistence type="predicted"/>
<dbReference type="EMBL" id="BPLR01001783">
    <property type="protein sequence ID" value="GIZ04698.1"/>
    <property type="molecule type" value="Genomic_DNA"/>
</dbReference>
<evidence type="ECO:0000313" key="1">
    <source>
        <dbReference type="EMBL" id="GIZ04698.1"/>
    </source>
</evidence>
<protein>
    <submittedName>
        <fullName evidence="1">Uncharacterized protein</fullName>
    </submittedName>
</protein>